<dbReference type="SUPFAM" id="SSF51338">
    <property type="entry name" value="Composite domain of metallo-dependent hydrolases"/>
    <property type="match status" value="1"/>
</dbReference>
<evidence type="ECO:0000256" key="4">
    <source>
        <dbReference type="ARBA" id="ARBA00023277"/>
    </source>
</evidence>
<comment type="caution">
    <text evidence="10">The sequence shown here is derived from an EMBL/GenBank/DDBJ whole genome shotgun (WGS) entry which is preliminary data.</text>
</comment>
<feature type="domain" description="Amidohydrolase-related" evidence="9">
    <location>
        <begin position="49"/>
        <end position="374"/>
    </location>
</feature>
<evidence type="ECO:0000313" key="10">
    <source>
        <dbReference type="EMBL" id="ONF95877.1"/>
    </source>
</evidence>
<dbReference type="InterPro" id="IPR006680">
    <property type="entry name" value="Amidohydro-rel"/>
</dbReference>
<evidence type="ECO:0000313" key="11">
    <source>
        <dbReference type="Proteomes" id="UP000188729"/>
    </source>
</evidence>
<dbReference type="InterPro" id="IPR003764">
    <property type="entry name" value="GlcNAc_6-P_deAcase"/>
</dbReference>
<dbReference type="PANTHER" id="PTHR11113">
    <property type="entry name" value="N-ACETYLGLUCOSAMINE-6-PHOSPHATE DEACETYLASE"/>
    <property type="match status" value="1"/>
</dbReference>
<dbReference type="Gene3D" id="2.30.40.10">
    <property type="entry name" value="Urease, subunit C, domain 1"/>
    <property type="match status" value="1"/>
</dbReference>
<proteinExistence type="inferred from homology"/>
<keyword evidence="11" id="KW-1185">Reference proteome</keyword>
<dbReference type="AlphaFoldDB" id="A0A1V2ETQ6"/>
<feature type="binding site" evidence="7">
    <location>
        <begin position="214"/>
        <end position="215"/>
    </location>
    <ligand>
        <name>substrate</name>
    </ligand>
</feature>
<dbReference type="Gene3D" id="3.20.20.140">
    <property type="entry name" value="Metal-dependent hydrolases"/>
    <property type="match status" value="1"/>
</dbReference>
<feature type="binding site" evidence="7">
    <location>
        <position position="222"/>
    </location>
    <ligand>
        <name>substrate</name>
    </ligand>
</feature>
<dbReference type="PIRSF" id="PIRSF038994">
    <property type="entry name" value="NagA"/>
    <property type="match status" value="1"/>
</dbReference>
<dbReference type="NCBIfam" id="TIGR00221">
    <property type="entry name" value="nagA"/>
    <property type="match status" value="1"/>
</dbReference>
<dbReference type="STRING" id="1915074.SPHI_18030"/>
<dbReference type="PANTHER" id="PTHR11113:SF14">
    <property type="entry name" value="N-ACETYLGLUCOSAMINE-6-PHOSPHATE DEACETYLASE"/>
    <property type="match status" value="1"/>
</dbReference>
<dbReference type="Proteomes" id="UP000188729">
    <property type="component" value="Unassembled WGS sequence"/>
</dbReference>
<feature type="binding site" evidence="7">
    <location>
        <position position="137"/>
    </location>
    <ligand>
        <name>substrate</name>
    </ligand>
</feature>
<dbReference type="FunFam" id="3.20.20.140:FF:000004">
    <property type="entry name" value="N-acetylglucosamine-6-phosphate deacetylase"/>
    <property type="match status" value="1"/>
</dbReference>
<dbReference type="Pfam" id="PF01979">
    <property type="entry name" value="Amidohydro_1"/>
    <property type="match status" value="1"/>
</dbReference>
<feature type="binding site" evidence="8">
    <location>
        <position position="190"/>
    </location>
    <ligand>
        <name>Zn(2+)</name>
        <dbReference type="ChEBI" id="CHEBI:29105"/>
    </ligand>
</feature>
<dbReference type="InterPro" id="IPR011059">
    <property type="entry name" value="Metal-dep_hydrolase_composite"/>
</dbReference>
<dbReference type="CDD" id="cd00854">
    <property type="entry name" value="NagA"/>
    <property type="match status" value="1"/>
</dbReference>
<gene>
    <name evidence="10" type="primary">nagA</name>
    <name evidence="10" type="ORF">SPHI_18030</name>
</gene>
<feature type="binding site" evidence="8">
    <location>
        <position position="126"/>
    </location>
    <ligand>
        <name>Zn(2+)</name>
        <dbReference type="ChEBI" id="CHEBI:29105"/>
    </ligand>
</feature>
<evidence type="ECO:0000256" key="6">
    <source>
        <dbReference type="PIRSR" id="PIRSR038994-1"/>
    </source>
</evidence>
<comment type="similarity">
    <text evidence="1 5">Belongs to the metallo-dependent hydrolases superfamily. NagA family.</text>
</comment>
<evidence type="ECO:0000256" key="8">
    <source>
        <dbReference type="PIRSR" id="PIRSR038994-3"/>
    </source>
</evidence>
<dbReference type="GO" id="GO:0008448">
    <property type="term" value="F:N-acetylglucosamine-6-phosphate deacetylase activity"/>
    <property type="evidence" value="ECO:0007669"/>
    <property type="project" value="UniProtKB-EC"/>
</dbReference>
<sequence>MTGSITFENGSVLLSNGHVTDRLHVSDGFIVAALDGASDLTIDLEGGWLLPGFIDTQVNGGGGVLFNDEPSAEAIARMGAAHARFGTTAFLPTFISDTLDRVDLAMRATEQAITEGVPGVVGIHIEGPFLNPARKGTHDASRFVRLDAEAIRLLSSLTRGRTMVTIAPEMCTPDDIRALTAVGVIVSAGHTDADYATMRGAFAAGVSGVTHLFNAMSPLHHREPGVVGATLENQSAYAGLIVDGRHVAPAALRIALAARPRDRFMLVTDAMSTVGTDADHFDLQGKTIHIVDGVCVEENGTLAGSALDMATAVRNAVGMLGLSVAEASMMAASAPAAFLSLDDRGALRPGARADLAWLSADLAPLGTWIGGQLVAAG</sequence>
<feature type="binding site" evidence="8">
    <location>
        <position position="211"/>
    </location>
    <ligand>
        <name>Zn(2+)</name>
        <dbReference type="ChEBI" id="CHEBI:29105"/>
    </ligand>
</feature>
<evidence type="ECO:0000256" key="1">
    <source>
        <dbReference type="ARBA" id="ARBA00010716"/>
    </source>
</evidence>
<protein>
    <submittedName>
        <fullName evidence="10">N-acetylglucosamine-6-phosphate deacetylase</fullName>
        <ecNumber evidence="10">3.5.1.25</ecNumber>
    </submittedName>
</protein>
<dbReference type="EC" id="3.5.1.25" evidence="10"/>
<dbReference type="SUPFAM" id="SSF51556">
    <property type="entry name" value="Metallo-dependent hydrolases"/>
    <property type="match status" value="1"/>
</dbReference>
<reference evidence="10 11" key="1">
    <citation type="submission" date="2016-11" db="EMBL/GenBank/DDBJ databases">
        <title>Genome sequence of Sphingomonas jeddahensis G39.</title>
        <authorList>
            <person name="Poehlein A."/>
            <person name="Wuebbeler J.H."/>
            <person name="Steinbuechel A."/>
            <person name="Daniel R."/>
        </authorList>
    </citation>
    <scope>NUCLEOTIDE SEQUENCE [LARGE SCALE GENOMIC DNA]</scope>
    <source>
        <strain evidence="10 11">G39</strain>
    </source>
</reference>
<feature type="binding site" evidence="7">
    <location>
        <begin position="302"/>
        <end position="304"/>
    </location>
    <ligand>
        <name>substrate</name>
    </ligand>
</feature>
<name>A0A1V2ETQ6_9SPHN</name>
<evidence type="ECO:0000256" key="5">
    <source>
        <dbReference type="PIRNR" id="PIRNR038994"/>
    </source>
</evidence>
<evidence type="ECO:0000256" key="2">
    <source>
        <dbReference type="ARBA" id="ARBA00022723"/>
    </source>
</evidence>
<evidence type="ECO:0000259" key="9">
    <source>
        <dbReference type="Pfam" id="PF01979"/>
    </source>
</evidence>
<comment type="cofactor">
    <cofactor evidence="8">
        <name>a divalent metal cation</name>
        <dbReference type="ChEBI" id="CHEBI:60240"/>
    </cofactor>
    <text evidence="8">Binds 1 divalent metal cation per subunit.</text>
</comment>
<dbReference type="RefSeq" id="WP_076744585.1">
    <property type="nucleotide sequence ID" value="NZ_MPSB01000007.1"/>
</dbReference>
<dbReference type="GO" id="GO:0006046">
    <property type="term" value="P:N-acetylglucosamine catabolic process"/>
    <property type="evidence" value="ECO:0007669"/>
    <property type="project" value="TreeGrafter"/>
</dbReference>
<accession>A0A1V2ETQ6</accession>
<keyword evidence="3 5" id="KW-0378">Hydrolase</keyword>
<dbReference type="InterPro" id="IPR032466">
    <property type="entry name" value="Metal_Hydrolase"/>
</dbReference>
<dbReference type="GO" id="GO:0046872">
    <property type="term" value="F:metal ion binding"/>
    <property type="evidence" value="ECO:0007669"/>
    <property type="project" value="UniProtKB-KW"/>
</dbReference>
<organism evidence="10 11">
    <name type="scientific">Sphingomonas jeddahensis</name>
    <dbReference type="NCBI Taxonomy" id="1915074"/>
    <lineage>
        <taxon>Bacteria</taxon>
        <taxon>Pseudomonadati</taxon>
        <taxon>Pseudomonadota</taxon>
        <taxon>Alphaproteobacteria</taxon>
        <taxon>Sphingomonadales</taxon>
        <taxon>Sphingomonadaceae</taxon>
        <taxon>Sphingomonas</taxon>
    </lineage>
</organism>
<evidence type="ECO:0000256" key="7">
    <source>
        <dbReference type="PIRSR" id="PIRSR038994-2"/>
    </source>
</evidence>
<feature type="binding site" evidence="7">
    <location>
        <position position="246"/>
    </location>
    <ligand>
        <name>substrate</name>
    </ligand>
</feature>
<feature type="active site" description="Proton donor/acceptor" evidence="6">
    <location>
        <position position="269"/>
    </location>
</feature>
<dbReference type="OrthoDB" id="9776488at2"/>
<keyword evidence="2 8" id="KW-0479">Metal-binding</keyword>
<dbReference type="EMBL" id="MPSB01000007">
    <property type="protein sequence ID" value="ONF95877.1"/>
    <property type="molecule type" value="Genomic_DNA"/>
</dbReference>
<keyword evidence="4 5" id="KW-0119">Carbohydrate metabolism</keyword>
<evidence type="ECO:0000256" key="3">
    <source>
        <dbReference type="ARBA" id="ARBA00022801"/>
    </source>
</evidence>